<evidence type="ECO:0000313" key="3">
    <source>
        <dbReference type="Proteomes" id="UP000250043"/>
    </source>
</evidence>
<dbReference type="AlphaFoldDB" id="A0A8E2DTC6"/>
<dbReference type="OrthoDB" id="2758786at2759"/>
<dbReference type="EMBL" id="KV722337">
    <property type="protein sequence ID" value="OCH95249.1"/>
    <property type="molecule type" value="Genomic_DNA"/>
</dbReference>
<evidence type="ECO:0000259" key="1">
    <source>
        <dbReference type="Pfam" id="PF12937"/>
    </source>
</evidence>
<accession>A0A8E2DTC6</accession>
<dbReference type="Gene3D" id="1.20.1280.50">
    <property type="match status" value="1"/>
</dbReference>
<protein>
    <recommendedName>
        <fullName evidence="1">F-box domain-containing protein</fullName>
    </recommendedName>
</protein>
<proteinExistence type="predicted"/>
<organism evidence="2 3">
    <name type="scientific">Obba rivulosa</name>
    <dbReference type="NCBI Taxonomy" id="1052685"/>
    <lineage>
        <taxon>Eukaryota</taxon>
        <taxon>Fungi</taxon>
        <taxon>Dikarya</taxon>
        <taxon>Basidiomycota</taxon>
        <taxon>Agaricomycotina</taxon>
        <taxon>Agaricomycetes</taxon>
        <taxon>Polyporales</taxon>
        <taxon>Gelatoporiaceae</taxon>
        <taxon>Obba</taxon>
    </lineage>
</organism>
<gene>
    <name evidence="2" type="ORF">OBBRIDRAFT_614433</name>
</gene>
<evidence type="ECO:0000313" key="2">
    <source>
        <dbReference type="EMBL" id="OCH95249.1"/>
    </source>
</evidence>
<feature type="domain" description="F-box" evidence="1">
    <location>
        <begin position="22"/>
        <end position="89"/>
    </location>
</feature>
<dbReference type="InterPro" id="IPR001810">
    <property type="entry name" value="F-box_dom"/>
</dbReference>
<dbReference type="Pfam" id="PF12937">
    <property type="entry name" value="F-box-like"/>
    <property type="match status" value="1"/>
</dbReference>
<keyword evidence="3" id="KW-1185">Reference proteome</keyword>
<dbReference type="Proteomes" id="UP000250043">
    <property type="component" value="Unassembled WGS sequence"/>
</dbReference>
<sequence length="526" mass="60723">MPIGMNGMTPTRRSFSTPRRRIHDLPPEIVALIFQFALPCIPFNVLRLLRDRSPSRLYRQHELASFMLVCRIWRELALQTSALWSTLTIDRDYDAEVVHMLLNRSRTRGVILYMLLQSLDTLTVIKDHADRLIELHVSIRHVEAPSVLDAMRFAVPRLRRFSLCLPDADPNDFMGMKLTPVFTNSVTQLQSIHFLPYTGLQLRDACSGLTHIRLSNQWTVWQPVFIDDFLNLLATNPALEELELYRVSCFDGWIGRSQPSERIHLHNLRLLVMQSYVANEMALVLEYISIPRDAHLLMCDVDQMAWGAAPSFPLNIAHLENMADATRLSVLGTPKDILQLRAAGSEDRSSVWYNTAPFSAAEPRMFRVDQLIELWLAFPKDAQIPTARCWQNILAPMGSLQDVYLDIRDPRHFVDALQGEVGLALYCPLLRRLVLSDYGALEWQPLARYLHDRADTGAALENLQVLFMFSQNAEEMRPEKMRNLQELQHLKTVGRVDLEFDIRAFPSMDLPRIYEDRFVEEYNLWV</sequence>
<reference evidence="2 3" key="1">
    <citation type="submission" date="2016-07" db="EMBL/GenBank/DDBJ databases">
        <title>Draft genome of the white-rot fungus Obba rivulosa 3A-2.</title>
        <authorList>
            <consortium name="DOE Joint Genome Institute"/>
            <person name="Miettinen O."/>
            <person name="Riley R."/>
            <person name="Acob R."/>
            <person name="Barry K."/>
            <person name="Cullen D."/>
            <person name="De Vries R."/>
            <person name="Hainaut M."/>
            <person name="Hatakka A."/>
            <person name="Henrissat B."/>
            <person name="Hilden K."/>
            <person name="Kuo R."/>
            <person name="Labutti K."/>
            <person name="Lipzen A."/>
            <person name="Makela M.R."/>
            <person name="Sandor L."/>
            <person name="Spatafora J.W."/>
            <person name="Grigoriev I.V."/>
            <person name="Hibbett D.S."/>
        </authorList>
    </citation>
    <scope>NUCLEOTIDE SEQUENCE [LARGE SCALE GENOMIC DNA]</scope>
    <source>
        <strain evidence="2 3">3A-2</strain>
    </source>
</reference>
<name>A0A8E2DTC6_9APHY</name>